<dbReference type="InterPro" id="IPR039424">
    <property type="entry name" value="SBP_5"/>
</dbReference>
<feature type="chain" id="PRO_5047254759" evidence="5">
    <location>
        <begin position="22"/>
        <end position="545"/>
    </location>
</feature>
<comment type="subcellular location">
    <subcellularLocation>
        <location evidence="1">Cell envelope</location>
    </subcellularLocation>
</comment>
<keyword evidence="4 5" id="KW-0732">Signal</keyword>
<dbReference type="CDD" id="cd08504">
    <property type="entry name" value="PBP2_OppA"/>
    <property type="match status" value="1"/>
</dbReference>
<organism evidence="7 8">
    <name type="scientific">Pallidibacillus thermolactis</name>
    <dbReference type="NCBI Taxonomy" id="251051"/>
    <lineage>
        <taxon>Bacteria</taxon>
        <taxon>Bacillati</taxon>
        <taxon>Bacillota</taxon>
        <taxon>Bacilli</taxon>
        <taxon>Bacillales</taxon>
        <taxon>Bacillaceae</taxon>
        <taxon>Pallidibacillus</taxon>
    </lineage>
</organism>
<dbReference type="PANTHER" id="PTHR30290:SF10">
    <property type="entry name" value="PERIPLASMIC OLIGOPEPTIDE-BINDING PROTEIN-RELATED"/>
    <property type="match status" value="1"/>
</dbReference>
<sequence>MKNWLKIMFFCFIIMVLTACGNGEHENKAGENTSEREKQVLNLTIGDALPTMDPAMASEQYSFHIIANGMEGLYRLGENAIPVEGIAMNHSVSKDGLTWTFRLRQDAQWENGDPVTAHDFVYAWRRAIDPKTGSVYGPYMMNDVIKNATAISQGELPPEELGVKAADDYTLIVELENPTPYFMGLTTFGTFLPLNQKFVEQQGERFGTSSETTLSNGPFKIEEWNSTATSWKLVKNNTYWDADTVQLEEITFEVIKDPNTAVQLYEQGTVDLVDIASDLVDKYSSREDFQVNPQYSITFLRMNQNHEALANKNIRLAISQAFNKEALVNEILNNGSIVANGFVPEKFVTMPDTGKDYRDVSGDIMTYDLNNAQSNWQKGLTELGKKEVELELLLGDNEVTTVMGEYLKNQLETNLTGLSITLKPVPAKQKNELERSMNYDISISSWIPDYRDPYTFLNMWITDGPNNNTGYTNEKYDRLLEETATTLANNPNERFENFLEAERILLEDGVIAPIYQYGVAQLLSPKVKDVFANATTYEYKWGYIE</sequence>
<name>A0ABT2WHY1_9BACI</name>
<feature type="domain" description="Solute-binding protein family 5" evidence="6">
    <location>
        <begin position="83"/>
        <end position="467"/>
    </location>
</feature>
<dbReference type="RefSeq" id="WP_263062015.1">
    <property type="nucleotide sequence ID" value="NZ_JAOUSE010000041.1"/>
</dbReference>
<comment type="similarity">
    <text evidence="2">Belongs to the bacterial solute-binding protein 5 family.</text>
</comment>
<dbReference type="InterPro" id="IPR000914">
    <property type="entry name" value="SBP_5_dom"/>
</dbReference>
<dbReference type="Gene3D" id="3.10.105.10">
    <property type="entry name" value="Dipeptide-binding Protein, Domain 3"/>
    <property type="match status" value="1"/>
</dbReference>
<keyword evidence="8" id="KW-1185">Reference proteome</keyword>
<evidence type="ECO:0000313" key="7">
    <source>
        <dbReference type="EMBL" id="MCU9595160.1"/>
    </source>
</evidence>
<dbReference type="Gene3D" id="3.90.76.10">
    <property type="entry name" value="Dipeptide-binding Protein, Domain 1"/>
    <property type="match status" value="1"/>
</dbReference>
<accession>A0ABT2WHY1</accession>
<evidence type="ECO:0000259" key="6">
    <source>
        <dbReference type="Pfam" id="PF00496"/>
    </source>
</evidence>
<evidence type="ECO:0000256" key="5">
    <source>
        <dbReference type="SAM" id="SignalP"/>
    </source>
</evidence>
<dbReference type="InterPro" id="IPR030678">
    <property type="entry name" value="Peptide/Ni-bd"/>
</dbReference>
<comment type="caution">
    <text evidence="7">The sequence shown here is derived from an EMBL/GenBank/DDBJ whole genome shotgun (WGS) entry which is preliminary data.</text>
</comment>
<protein>
    <submittedName>
        <fullName evidence="7">Peptide ABC transporter substrate-binding protein</fullName>
    </submittedName>
</protein>
<evidence type="ECO:0000313" key="8">
    <source>
        <dbReference type="Proteomes" id="UP001208656"/>
    </source>
</evidence>
<reference evidence="7 8" key="1">
    <citation type="submission" date="2022-10" db="EMBL/GenBank/DDBJ databases">
        <title>Description of Fervidibacillus gen. nov. in the family Fervidibacillaceae fam. nov. with two species, Fervidibacillus albus sp. nov., and Fervidibacillus halotolerans sp. nov., isolated from tidal flat sediments.</title>
        <authorList>
            <person name="Kwon K.K."/>
            <person name="Yang S.-H."/>
        </authorList>
    </citation>
    <scope>NUCLEOTIDE SEQUENCE [LARGE SCALE GENOMIC DNA]</scope>
    <source>
        <strain evidence="7 8">DSM 23332</strain>
    </source>
</reference>
<evidence type="ECO:0000256" key="1">
    <source>
        <dbReference type="ARBA" id="ARBA00004196"/>
    </source>
</evidence>
<evidence type="ECO:0000256" key="3">
    <source>
        <dbReference type="ARBA" id="ARBA00022448"/>
    </source>
</evidence>
<dbReference type="EMBL" id="JAOUSE010000041">
    <property type="protein sequence ID" value="MCU9595160.1"/>
    <property type="molecule type" value="Genomic_DNA"/>
</dbReference>
<dbReference type="Proteomes" id="UP001208656">
    <property type="component" value="Unassembled WGS sequence"/>
</dbReference>
<feature type="signal peptide" evidence="5">
    <location>
        <begin position="1"/>
        <end position="21"/>
    </location>
</feature>
<proteinExistence type="inferred from homology"/>
<dbReference type="SUPFAM" id="SSF53850">
    <property type="entry name" value="Periplasmic binding protein-like II"/>
    <property type="match status" value="1"/>
</dbReference>
<dbReference type="PIRSF" id="PIRSF002741">
    <property type="entry name" value="MppA"/>
    <property type="match status" value="1"/>
</dbReference>
<dbReference type="Pfam" id="PF00496">
    <property type="entry name" value="SBP_bac_5"/>
    <property type="match status" value="1"/>
</dbReference>
<keyword evidence="3" id="KW-0813">Transport</keyword>
<evidence type="ECO:0000256" key="4">
    <source>
        <dbReference type="ARBA" id="ARBA00022729"/>
    </source>
</evidence>
<dbReference type="PANTHER" id="PTHR30290">
    <property type="entry name" value="PERIPLASMIC BINDING COMPONENT OF ABC TRANSPORTER"/>
    <property type="match status" value="1"/>
</dbReference>
<dbReference type="PROSITE" id="PS51257">
    <property type="entry name" value="PROKAR_LIPOPROTEIN"/>
    <property type="match status" value="1"/>
</dbReference>
<dbReference type="Gene3D" id="3.40.190.10">
    <property type="entry name" value="Periplasmic binding protein-like II"/>
    <property type="match status" value="1"/>
</dbReference>
<gene>
    <name evidence="7" type="ORF">OEV82_11995</name>
</gene>
<evidence type="ECO:0000256" key="2">
    <source>
        <dbReference type="ARBA" id="ARBA00005695"/>
    </source>
</evidence>